<proteinExistence type="predicted"/>
<evidence type="ECO:0000256" key="1">
    <source>
        <dbReference type="SAM" id="MobiDB-lite"/>
    </source>
</evidence>
<accession>A0A9I9DQR6</accession>
<sequence length="49" mass="5733">MVEIEPSTKPMTRKEKGFGGKVWKPSLQQNQQQRSIRVLEARCENRAFN</sequence>
<reference evidence="2" key="1">
    <citation type="submission" date="2023-03" db="UniProtKB">
        <authorList>
            <consortium name="EnsemblPlants"/>
        </authorList>
    </citation>
    <scope>IDENTIFICATION</scope>
</reference>
<feature type="region of interest" description="Disordered" evidence="1">
    <location>
        <begin position="1"/>
        <end position="34"/>
    </location>
</feature>
<name>A0A9I9DQR6_CUCME</name>
<organism evidence="2">
    <name type="scientific">Cucumis melo</name>
    <name type="common">Muskmelon</name>
    <dbReference type="NCBI Taxonomy" id="3656"/>
    <lineage>
        <taxon>Eukaryota</taxon>
        <taxon>Viridiplantae</taxon>
        <taxon>Streptophyta</taxon>
        <taxon>Embryophyta</taxon>
        <taxon>Tracheophyta</taxon>
        <taxon>Spermatophyta</taxon>
        <taxon>Magnoliopsida</taxon>
        <taxon>eudicotyledons</taxon>
        <taxon>Gunneridae</taxon>
        <taxon>Pentapetalae</taxon>
        <taxon>rosids</taxon>
        <taxon>fabids</taxon>
        <taxon>Cucurbitales</taxon>
        <taxon>Cucurbitaceae</taxon>
        <taxon>Benincaseae</taxon>
        <taxon>Cucumis</taxon>
    </lineage>
</organism>
<protein>
    <submittedName>
        <fullName evidence="2">Uncharacterized protein</fullName>
    </submittedName>
</protein>
<dbReference type="AlphaFoldDB" id="A0A9I9DQR6"/>
<evidence type="ECO:0000313" key="2">
    <source>
        <dbReference type="EnsemblPlants" id="MELO3C021700.2.1"/>
    </source>
</evidence>
<dbReference type="EnsemblPlants" id="MELO3C021700.2.1">
    <property type="protein sequence ID" value="MELO3C021700.2.1"/>
    <property type="gene ID" value="MELO3C021700.2"/>
</dbReference>
<dbReference type="Gramene" id="MELO3C021700.2.1">
    <property type="protein sequence ID" value="MELO3C021700.2.1"/>
    <property type="gene ID" value="MELO3C021700.2"/>
</dbReference>